<keyword evidence="9 12" id="KW-0368">Histidine biosynthesis</keyword>
<dbReference type="FunFam" id="3.40.50.720:FF:000094">
    <property type="entry name" value="Bifunctional protein FolD"/>
    <property type="match status" value="1"/>
</dbReference>
<evidence type="ECO:0000259" key="14">
    <source>
        <dbReference type="Pfam" id="PF02882"/>
    </source>
</evidence>
<dbReference type="InterPro" id="IPR036291">
    <property type="entry name" value="NAD(P)-bd_dom_sf"/>
</dbReference>
<keyword evidence="8 12" id="KW-0560">Oxidoreductase</keyword>
<comment type="pathway">
    <text evidence="1 12">One-carbon metabolism; tetrahydrofolate interconversion.</text>
</comment>
<comment type="catalytic activity">
    <reaction evidence="12">
        <text>(6R)-5,10-methylene-5,6,7,8-tetrahydrofolate + NADP(+) = (6R)-5,10-methenyltetrahydrofolate + NADPH</text>
        <dbReference type="Rhea" id="RHEA:22812"/>
        <dbReference type="ChEBI" id="CHEBI:15636"/>
        <dbReference type="ChEBI" id="CHEBI:57455"/>
        <dbReference type="ChEBI" id="CHEBI:57783"/>
        <dbReference type="ChEBI" id="CHEBI:58349"/>
        <dbReference type="EC" id="1.5.1.5"/>
    </reaction>
</comment>
<evidence type="ECO:0000256" key="10">
    <source>
        <dbReference type="ARBA" id="ARBA00023167"/>
    </source>
</evidence>
<keyword evidence="16" id="KW-1185">Reference proteome</keyword>
<evidence type="ECO:0000256" key="8">
    <source>
        <dbReference type="ARBA" id="ARBA00023002"/>
    </source>
</evidence>
<comment type="similarity">
    <text evidence="12">Belongs to the tetrahydrofolate dehydrogenase/cyclohydrolase family.</text>
</comment>
<keyword evidence="10 12" id="KW-0486">Methionine biosynthesis</keyword>
<protein>
    <recommendedName>
        <fullName evidence="12">Bifunctional protein FolD</fullName>
    </recommendedName>
    <domain>
        <recommendedName>
            <fullName evidence="12">Methylenetetrahydrofolate dehydrogenase</fullName>
            <ecNumber evidence="12">1.5.1.5</ecNumber>
        </recommendedName>
    </domain>
    <domain>
        <recommendedName>
            <fullName evidence="12">Methenyltetrahydrofolate cyclohydrolase</fullName>
            <ecNumber evidence="12">3.5.4.9</ecNumber>
        </recommendedName>
    </domain>
</protein>
<gene>
    <name evidence="12 15" type="primary">folD</name>
    <name evidence="15" type="ORF">Poly30_26490</name>
</gene>
<evidence type="ECO:0000256" key="6">
    <source>
        <dbReference type="ARBA" id="ARBA00022801"/>
    </source>
</evidence>
<comment type="catalytic activity">
    <reaction evidence="12">
        <text>(6R)-5,10-methenyltetrahydrofolate + H2O = (6R)-10-formyltetrahydrofolate + H(+)</text>
        <dbReference type="Rhea" id="RHEA:23700"/>
        <dbReference type="ChEBI" id="CHEBI:15377"/>
        <dbReference type="ChEBI" id="CHEBI:15378"/>
        <dbReference type="ChEBI" id="CHEBI:57455"/>
        <dbReference type="ChEBI" id="CHEBI:195366"/>
        <dbReference type="EC" id="3.5.4.9"/>
    </reaction>
</comment>
<dbReference type="Gene3D" id="3.40.50.10860">
    <property type="entry name" value="Leucine Dehydrogenase, chain A, domain 1"/>
    <property type="match status" value="1"/>
</dbReference>
<feature type="domain" description="Tetrahydrofolate dehydrogenase/cyclohydrolase catalytic" evidence="13">
    <location>
        <begin position="23"/>
        <end position="137"/>
    </location>
</feature>
<organism evidence="15 16">
    <name type="scientific">Saltatorellus ferox</name>
    <dbReference type="NCBI Taxonomy" id="2528018"/>
    <lineage>
        <taxon>Bacteria</taxon>
        <taxon>Pseudomonadati</taxon>
        <taxon>Planctomycetota</taxon>
        <taxon>Planctomycetia</taxon>
        <taxon>Planctomycetia incertae sedis</taxon>
        <taxon>Saltatorellus</taxon>
    </lineage>
</organism>
<keyword evidence="3 12" id="KW-0554">One-carbon metabolism</keyword>
<accession>A0A518ESQ4</accession>
<evidence type="ECO:0000256" key="5">
    <source>
        <dbReference type="ARBA" id="ARBA00022755"/>
    </source>
</evidence>
<reference evidence="15 16" key="1">
    <citation type="submission" date="2019-02" db="EMBL/GenBank/DDBJ databases">
        <title>Deep-cultivation of Planctomycetes and their phenomic and genomic characterization uncovers novel biology.</title>
        <authorList>
            <person name="Wiegand S."/>
            <person name="Jogler M."/>
            <person name="Boedeker C."/>
            <person name="Pinto D."/>
            <person name="Vollmers J."/>
            <person name="Rivas-Marin E."/>
            <person name="Kohn T."/>
            <person name="Peeters S.H."/>
            <person name="Heuer A."/>
            <person name="Rast P."/>
            <person name="Oberbeckmann S."/>
            <person name="Bunk B."/>
            <person name="Jeske O."/>
            <person name="Meyerdierks A."/>
            <person name="Storesund J.E."/>
            <person name="Kallscheuer N."/>
            <person name="Luecker S."/>
            <person name="Lage O.M."/>
            <person name="Pohl T."/>
            <person name="Merkel B.J."/>
            <person name="Hornburger P."/>
            <person name="Mueller R.-W."/>
            <person name="Bruemmer F."/>
            <person name="Labrenz M."/>
            <person name="Spormann A.M."/>
            <person name="Op den Camp H."/>
            <person name="Overmann J."/>
            <person name="Amann R."/>
            <person name="Jetten M.S.M."/>
            <person name="Mascher T."/>
            <person name="Medema M.H."/>
            <person name="Devos D.P."/>
            <person name="Kaster A.-K."/>
            <person name="Ovreas L."/>
            <person name="Rohde M."/>
            <person name="Galperin M.Y."/>
            <person name="Jogler C."/>
        </authorList>
    </citation>
    <scope>NUCLEOTIDE SEQUENCE [LARGE SCALE GENOMIC DNA]</scope>
    <source>
        <strain evidence="15 16">Poly30</strain>
    </source>
</reference>
<dbReference type="FunFam" id="3.40.50.10860:FF:000005">
    <property type="entry name" value="C-1-tetrahydrofolate synthase, cytoplasmic, putative"/>
    <property type="match status" value="1"/>
</dbReference>
<comment type="subunit">
    <text evidence="2 12">Homodimer.</text>
</comment>
<dbReference type="EC" id="1.5.1.5" evidence="12"/>
<evidence type="ECO:0000256" key="3">
    <source>
        <dbReference type="ARBA" id="ARBA00022563"/>
    </source>
</evidence>
<dbReference type="CDD" id="cd01080">
    <property type="entry name" value="NAD_bind_m-THF_DH_Cyclohyd"/>
    <property type="match status" value="1"/>
</dbReference>
<dbReference type="GO" id="GO:0004477">
    <property type="term" value="F:methenyltetrahydrofolate cyclohydrolase activity"/>
    <property type="evidence" value="ECO:0007669"/>
    <property type="project" value="UniProtKB-UniRule"/>
</dbReference>
<feature type="binding site" evidence="12">
    <location>
        <begin position="182"/>
        <end position="184"/>
    </location>
    <ligand>
        <name>NADP(+)</name>
        <dbReference type="ChEBI" id="CHEBI:58349"/>
    </ligand>
</feature>
<feature type="domain" description="Tetrahydrofolate dehydrogenase/cyclohydrolase NAD(P)-binding" evidence="14">
    <location>
        <begin position="156"/>
        <end position="296"/>
    </location>
</feature>
<dbReference type="GO" id="GO:0000105">
    <property type="term" value="P:L-histidine biosynthetic process"/>
    <property type="evidence" value="ECO:0007669"/>
    <property type="project" value="UniProtKB-KW"/>
</dbReference>
<comment type="function">
    <text evidence="12">Catalyzes the oxidation of 5,10-methylenetetrahydrofolate to 5,10-methenyltetrahydrofolate and then the hydrolysis of 5,10-methenyltetrahydrofolate to 10-formyltetrahydrofolate.</text>
</comment>
<evidence type="ECO:0000256" key="1">
    <source>
        <dbReference type="ARBA" id="ARBA00004777"/>
    </source>
</evidence>
<dbReference type="InterPro" id="IPR046346">
    <property type="entry name" value="Aminoacid_DH-like_N_sf"/>
</dbReference>
<evidence type="ECO:0000259" key="13">
    <source>
        <dbReference type="Pfam" id="PF00763"/>
    </source>
</evidence>
<dbReference type="InterPro" id="IPR020631">
    <property type="entry name" value="THF_DH/CycHdrlase_NAD-bd_dom"/>
</dbReference>
<evidence type="ECO:0000256" key="4">
    <source>
        <dbReference type="ARBA" id="ARBA00022605"/>
    </source>
</evidence>
<dbReference type="UniPathway" id="UPA00193"/>
<dbReference type="SUPFAM" id="SSF53223">
    <property type="entry name" value="Aminoacid dehydrogenase-like, N-terminal domain"/>
    <property type="match status" value="1"/>
</dbReference>
<sequence>MTDLADKKSPGAEPQTMTTGAILDGKATAAEVRGEVAALSADLARSGRAPGLTVVLVGDDPASQVYVGAKDRAATAAGFEVHTVRLPATASQEEVMGTVRSLNEDDRVDGILVQLPLPKGLDSDAVIESIDPTKDVDGLTSSSVAKLVSGREGLLPCTPAGCIEILDRHGVDLSGKDVVVIGRSMLVGKPFAQLALARNATVTICHSRTRDLAAHCRSADVIVAAVGVPKLVQGGWVKPGAVVLDVGINRGDDGKLVGDVDFAAASAVASHITPVPGGIGPMTIAMLLANTLRASAARQGVHLEGRIPGPTL</sequence>
<dbReference type="EMBL" id="CP036434">
    <property type="protein sequence ID" value="QDV07130.1"/>
    <property type="molecule type" value="Genomic_DNA"/>
</dbReference>
<dbReference type="PROSITE" id="PS00766">
    <property type="entry name" value="THF_DHG_CYH_1"/>
    <property type="match status" value="1"/>
</dbReference>
<name>A0A518ESQ4_9BACT</name>
<dbReference type="PRINTS" id="PR00085">
    <property type="entry name" value="THFDHDRGNASE"/>
</dbReference>
<dbReference type="Pfam" id="PF02882">
    <property type="entry name" value="THF_DHG_CYH_C"/>
    <property type="match status" value="1"/>
</dbReference>
<dbReference type="NCBIfam" id="NF010783">
    <property type="entry name" value="PRK14186.1"/>
    <property type="match status" value="1"/>
</dbReference>
<keyword evidence="5 12" id="KW-0658">Purine biosynthesis</keyword>
<dbReference type="SUPFAM" id="SSF51735">
    <property type="entry name" value="NAD(P)-binding Rossmann-fold domains"/>
    <property type="match status" value="1"/>
</dbReference>
<keyword evidence="6 12" id="KW-0378">Hydrolase</keyword>
<keyword evidence="4 12" id="KW-0028">Amino-acid biosynthesis</keyword>
<dbReference type="GO" id="GO:0004488">
    <property type="term" value="F:methylenetetrahydrofolate dehydrogenase (NADP+) activity"/>
    <property type="evidence" value="ECO:0007669"/>
    <property type="project" value="UniProtKB-UniRule"/>
</dbReference>
<proteinExistence type="inferred from homology"/>
<evidence type="ECO:0000256" key="7">
    <source>
        <dbReference type="ARBA" id="ARBA00022857"/>
    </source>
</evidence>
<keyword evidence="11 12" id="KW-0511">Multifunctional enzyme</keyword>
<dbReference type="AlphaFoldDB" id="A0A518ESQ4"/>
<evidence type="ECO:0000256" key="9">
    <source>
        <dbReference type="ARBA" id="ARBA00023102"/>
    </source>
</evidence>
<evidence type="ECO:0000313" key="16">
    <source>
        <dbReference type="Proteomes" id="UP000320390"/>
    </source>
</evidence>
<evidence type="ECO:0000313" key="15">
    <source>
        <dbReference type="EMBL" id="QDV07130.1"/>
    </source>
</evidence>
<dbReference type="Gene3D" id="3.40.50.720">
    <property type="entry name" value="NAD(P)-binding Rossmann-like Domain"/>
    <property type="match status" value="1"/>
</dbReference>
<dbReference type="PROSITE" id="PS00767">
    <property type="entry name" value="THF_DHG_CYH_2"/>
    <property type="match status" value="1"/>
</dbReference>
<dbReference type="InterPro" id="IPR020867">
    <property type="entry name" value="THF_DH/CycHdrlase_CS"/>
</dbReference>
<dbReference type="InterPro" id="IPR020630">
    <property type="entry name" value="THF_DH/CycHdrlase_cat_dom"/>
</dbReference>
<evidence type="ECO:0000256" key="12">
    <source>
        <dbReference type="HAMAP-Rule" id="MF_01576"/>
    </source>
</evidence>
<comment type="caution">
    <text evidence="12">Lacks conserved residue(s) required for the propagation of feature annotation.</text>
</comment>
<dbReference type="InterPro" id="IPR000672">
    <property type="entry name" value="THF_DH/CycHdrlase"/>
</dbReference>
<dbReference type="PANTHER" id="PTHR48099">
    <property type="entry name" value="C-1-TETRAHYDROFOLATE SYNTHASE, CYTOPLASMIC-RELATED"/>
    <property type="match status" value="1"/>
</dbReference>
<dbReference type="Pfam" id="PF00763">
    <property type="entry name" value="THF_DHG_CYH"/>
    <property type="match status" value="1"/>
</dbReference>
<dbReference type="PANTHER" id="PTHR48099:SF5">
    <property type="entry name" value="C-1-TETRAHYDROFOLATE SYNTHASE, CYTOPLASMIC"/>
    <property type="match status" value="1"/>
</dbReference>
<feature type="binding site" evidence="12">
    <location>
        <position position="248"/>
    </location>
    <ligand>
        <name>NADP(+)</name>
        <dbReference type="ChEBI" id="CHEBI:58349"/>
    </ligand>
</feature>
<dbReference type="EC" id="3.5.4.9" evidence="12"/>
<dbReference type="Proteomes" id="UP000320390">
    <property type="component" value="Chromosome"/>
</dbReference>
<dbReference type="HAMAP" id="MF_01576">
    <property type="entry name" value="THF_DHG_CYH"/>
    <property type="match status" value="1"/>
</dbReference>
<dbReference type="GO" id="GO:0006164">
    <property type="term" value="P:purine nucleotide biosynthetic process"/>
    <property type="evidence" value="ECO:0007669"/>
    <property type="project" value="UniProtKB-KW"/>
</dbReference>
<dbReference type="GO" id="GO:0005829">
    <property type="term" value="C:cytosol"/>
    <property type="evidence" value="ECO:0007669"/>
    <property type="project" value="TreeGrafter"/>
</dbReference>
<keyword evidence="7 12" id="KW-0521">NADP</keyword>
<evidence type="ECO:0000256" key="11">
    <source>
        <dbReference type="ARBA" id="ARBA00023268"/>
    </source>
</evidence>
<evidence type="ECO:0000256" key="2">
    <source>
        <dbReference type="ARBA" id="ARBA00011738"/>
    </source>
</evidence>
<dbReference type="GO" id="GO:0035999">
    <property type="term" value="P:tetrahydrofolate interconversion"/>
    <property type="evidence" value="ECO:0007669"/>
    <property type="project" value="UniProtKB-UniRule"/>
</dbReference>
<dbReference type="GO" id="GO:0009086">
    <property type="term" value="P:methionine biosynthetic process"/>
    <property type="evidence" value="ECO:0007669"/>
    <property type="project" value="UniProtKB-KW"/>
</dbReference>